<evidence type="ECO:0000256" key="1">
    <source>
        <dbReference type="SAM" id="MobiDB-lite"/>
    </source>
</evidence>
<dbReference type="EMBL" id="BKCJ010055453">
    <property type="protein sequence ID" value="GEW36708.1"/>
    <property type="molecule type" value="Genomic_DNA"/>
</dbReference>
<proteinExistence type="predicted"/>
<accession>A0A699GT86</accession>
<name>A0A699GT86_TANCI</name>
<feature type="compositionally biased region" description="Acidic residues" evidence="1">
    <location>
        <begin position="56"/>
        <end position="66"/>
    </location>
</feature>
<organism evidence="2">
    <name type="scientific">Tanacetum cinerariifolium</name>
    <name type="common">Dalmatian daisy</name>
    <name type="synonym">Chrysanthemum cinerariifolium</name>
    <dbReference type="NCBI Taxonomy" id="118510"/>
    <lineage>
        <taxon>Eukaryota</taxon>
        <taxon>Viridiplantae</taxon>
        <taxon>Streptophyta</taxon>
        <taxon>Embryophyta</taxon>
        <taxon>Tracheophyta</taxon>
        <taxon>Spermatophyta</taxon>
        <taxon>Magnoliopsida</taxon>
        <taxon>eudicotyledons</taxon>
        <taxon>Gunneridae</taxon>
        <taxon>Pentapetalae</taxon>
        <taxon>asterids</taxon>
        <taxon>campanulids</taxon>
        <taxon>Asterales</taxon>
        <taxon>Asteraceae</taxon>
        <taxon>Asteroideae</taxon>
        <taxon>Anthemideae</taxon>
        <taxon>Anthemidinae</taxon>
        <taxon>Tanacetum</taxon>
    </lineage>
</organism>
<feature type="compositionally biased region" description="Basic and acidic residues" evidence="1">
    <location>
        <begin position="25"/>
        <end position="40"/>
    </location>
</feature>
<gene>
    <name evidence="2" type="ORF">Tci_208684</name>
</gene>
<reference evidence="2" key="1">
    <citation type="journal article" date="2019" name="Sci. Rep.">
        <title>Draft genome of Tanacetum cinerariifolium, the natural source of mosquito coil.</title>
        <authorList>
            <person name="Yamashiro T."/>
            <person name="Shiraishi A."/>
            <person name="Satake H."/>
            <person name="Nakayama K."/>
        </authorList>
    </citation>
    <scope>NUCLEOTIDE SEQUENCE</scope>
</reference>
<feature type="region of interest" description="Disordered" evidence="1">
    <location>
        <begin position="113"/>
        <end position="139"/>
    </location>
</feature>
<feature type="region of interest" description="Disordered" evidence="1">
    <location>
        <begin position="1"/>
        <end position="78"/>
    </location>
</feature>
<feature type="compositionally biased region" description="Low complexity" evidence="1">
    <location>
        <begin position="114"/>
        <end position="131"/>
    </location>
</feature>
<evidence type="ECO:0000313" key="2">
    <source>
        <dbReference type="EMBL" id="GEW36708.1"/>
    </source>
</evidence>
<feature type="compositionally biased region" description="Acidic residues" evidence="1">
    <location>
        <begin position="1"/>
        <end position="24"/>
    </location>
</feature>
<comment type="caution">
    <text evidence="2">The sequence shown here is derived from an EMBL/GenBank/DDBJ whole genome shotgun (WGS) entry which is preliminary data.</text>
</comment>
<dbReference type="AlphaFoldDB" id="A0A699GT86"/>
<evidence type="ECO:0008006" key="3">
    <source>
        <dbReference type="Google" id="ProtNLM"/>
    </source>
</evidence>
<sequence length="346" mass="38867">MSDSEDSTVTYIEEDPKEDPEEDDKDPKEDPVDYLTNRHDDEDEEEESFRDKADDEGADEDEEEEEHPAPADSVSPPVHRVTARMSVQAQTFISLPSETEVARLFAIPTPLPSPLSSWLRSESPSTSYPLPSNTPPSGTPPLLPIPLPISSPPLLLPFTNHRVDVLEVTLPPQKRLCIALGPRFKVGESSFALTTRAIGGFRAGTRDRGRLDETLREVGYGITDTWDEMIEDMLGTPAITDVAGLSQRMTDFVTTIMQDTDEIYRRLDDVHDDRLFMSGQLNMLRRDRRAHARTTRIMKTEARLSRQAWGQSMVASDTSRVEVMSLRTTMLAQQSGITRLWAADRI</sequence>
<protein>
    <recommendedName>
        <fullName evidence="3">Reverse transcriptase domain-containing protein</fullName>
    </recommendedName>
</protein>